<proteinExistence type="inferred from homology"/>
<comment type="similarity">
    <text evidence="1">Belongs to the NAD(P)-dependent epimerase/dehydratase family.</text>
</comment>
<dbReference type="Proteomes" id="UP000616143">
    <property type="component" value="Unassembled WGS sequence"/>
</dbReference>
<dbReference type="EMBL" id="BMQS01000012">
    <property type="protein sequence ID" value="GGT98237.1"/>
    <property type="molecule type" value="Genomic_DNA"/>
</dbReference>
<protein>
    <submittedName>
        <fullName evidence="3">NAD-dependent dehydratase</fullName>
    </submittedName>
</protein>
<name>A0A348B6H0_9CREN</name>
<reference evidence="5" key="2">
    <citation type="submission" date="2018-04" db="EMBL/GenBank/DDBJ databases">
        <title>Complete genome sequence of Sulfodiicoccus acidiphilus strain HS-1.</title>
        <authorList>
            <person name="Sakai H.D."/>
            <person name="Kurosawa N."/>
        </authorList>
    </citation>
    <scope>NUCLEOTIDE SEQUENCE [LARGE SCALE GENOMIC DNA]</scope>
    <source>
        <strain evidence="5">HS-1</strain>
    </source>
</reference>
<dbReference type="PANTHER" id="PTHR43000">
    <property type="entry name" value="DTDP-D-GLUCOSE 4,6-DEHYDRATASE-RELATED"/>
    <property type="match status" value="1"/>
</dbReference>
<evidence type="ECO:0000256" key="1">
    <source>
        <dbReference type="ARBA" id="ARBA00007637"/>
    </source>
</evidence>
<evidence type="ECO:0000313" key="5">
    <source>
        <dbReference type="Proteomes" id="UP000276741"/>
    </source>
</evidence>
<dbReference type="EMBL" id="AP018553">
    <property type="protein sequence ID" value="BBD73772.1"/>
    <property type="molecule type" value="Genomic_DNA"/>
</dbReference>
<evidence type="ECO:0000313" key="4">
    <source>
        <dbReference type="EMBL" id="GGT98237.1"/>
    </source>
</evidence>
<reference evidence="4" key="4">
    <citation type="submission" date="2020-09" db="EMBL/GenBank/DDBJ databases">
        <authorList>
            <person name="Sun Q."/>
            <person name="Ohkuma M."/>
        </authorList>
    </citation>
    <scope>NUCLEOTIDE SEQUENCE</scope>
    <source>
        <strain evidence="4">JCM 31740</strain>
    </source>
</reference>
<dbReference type="Gene3D" id="3.40.50.720">
    <property type="entry name" value="NAD(P)-binding Rossmann-like Domain"/>
    <property type="match status" value="2"/>
</dbReference>
<dbReference type="InterPro" id="IPR036291">
    <property type="entry name" value="NAD(P)-bd_dom_sf"/>
</dbReference>
<dbReference type="KEGG" id="sacd:HS1genome_2161"/>
<organism evidence="3 5">
    <name type="scientific">Sulfodiicoccus acidiphilus</name>
    <dbReference type="NCBI Taxonomy" id="1670455"/>
    <lineage>
        <taxon>Archaea</taxon>
        <taxon>Thermoproteota</taxon>
        <taxon>Thermoprotei</taxon>
        <taxon>Sulfolobales</taxon>
        <taxon>Sulfolobaceae</taxon>
        <taxon>Sulfodiicoccus</taxon>
    </lineage>
</organism>
<keyword evidence="5" id="KW-1185">Reference proteome</keyword>
<dbReference type="AlphaFoldDB" id="A0A348B6H0"/>
<dbReference type="OrthoDB" id="4907at2157"/>
<dbReference type="RefSeq" id="WP_126451042.1">
    <property type="nucleotide sequence ID" value="NZ_AP018553.1"/>
</dbReference>
<dbReference type="InterPro" id="IPR001509">
    <property type="entry name" value="Epimerase_deHydtase"/>
</dbReference>
<evidence type="ECO:0000259" key="2">
    <source>
        <dbReference type="Pfam" id="PF01370"/>
    </source>
</evidence>
<dbReference type="Proteomes" id="UP000276741">
    <property type="component" value="Chromosome"/>
</dbReference>
<accession>A0A348B6H0</accession>
<gene>
    <name evidence="4" type="ORF">GCM10007116_14770</name>
    <name evidence="3" type="ORF">HS1genome_2161</name>
</gene>
<reference evidence="4" key="1">
    <citation type="journal article" date="2014" name="Int. J. Syst. Evol. Microbiol.">
        <title>Complete genome sequence of Corynebacterium casei LMG S-19264T (=DSM 44701T), isolated from a smear-ripened cheese.</title>
        <authorList>
            <consortium name="US DOE Joint Genome Institute (JGI-PGF)"/>
            <person name="Walter F."/>
            <person name="Albersmeier A."/>
            <person name="Kalinowski J."/>
            <person name="Ruckert C."/>
        </authorList>
    </citation>
    <scope>NUCLEOTIDE SEQUENCE</scope>
    <source>
        <strain evidence="4">JCM 31740</strain>
    </source>
</reference>
<sequence>MRILVTGHKGFIGGHIYDYLEKHGYEVYGYDVGDDLGDSKYDVIIHLAARGLIRLSIEYPYEYFNDNLALTLRFLEIARRNKAIFVFSTSGSVENPTNPYSLAKKHSEEWIRLYDKLYGMKSYILRFYNIYGENSRKGAVYLFTRAALKDEVATVYGNGSHIRDYVYVGDVVKVIKDIIDGRLNPGEYEAGTGMGTSVNDLIELIEEITGKKIKISYKDYILEEAEKLVAKNPIIKNPTPLKEGIKHVMTWILNNDC</sequence>
<dbReference type="Pfam" id="PF01370">
    <property type="entry name" value="Epimerase"/>
    <property type="match status" value="1"/>
</dbReference>
<reference evidence="3" key="3">
    <citation type="journal article" date="2019" name="BMC Res. Notes">
        <title>Complete genome sequence of the Sulfodiicoccus acidiphilus strain HS-1T, the first crenarchaeon that lacks polB3, isolated from an acidic hot spring in Ohwaku-dani, Hakone, Japan.</title>
        <authorList>
            <person name="Sakai H.D."/>
            <person name="Kurosawa N."/>
        </authorList>
    </citation>
    <scope>NUCLEOTIDE SEQUENCE</scope>
    <source>
        <strain evidence="3">HS-1</strain>
    </source>
</reference>
<dbReference type="GeneID" id="38667622"/>
<evidence type="ECO:0000313" key="3">
    <source>
        <dbReference type="EMBL" id="BBD73772.1"/>
    </source>
</evidence>
<feature type="domain" description="NAD-dependent epimerase/dehydratase" evidence="2">
    <location>
        <begin position="3"/>
        <end position="180"/>
    </location>
</feature>
<dbReference type="SUPFAM" id="SSF51735">
    <property type="entry name" value="NAD(P)-binding Rossmann-fold domains"/>
    <property type="match status" value="1"/>
</dbReference>